<dbReference type="OrthoDB" id="9771867at2"/>
<comment type="function">
    <text evidence="1 4">The glycine cleavage system catalyzes the degradation of glycine. The P protein binds the alpha-amino group of glycine through its pyridoxal phosphate cofactor; CO(2) is released and the remaining methylamine moiety is then transferred to the lipoamide cofactor of the H protein.</text>
</comment>
<dbReference type="KEGG" id="aft:BBF96_05570"/>
<dbReference type="GO" id="GO:0004375">
    <property type="term" value="F:glycine dehydrogenase (decarboxylating) activity"/>
    <property type="evidence" value="ECO:0007669"/>
    <property type="project" value="UniProtKB-EC"/>
</dbReference>
<dbReference type="PIRSF" id="PIRSF006815">
    <property type="entry name" value="GcvPA"/>
    <property type="match status" value="1"/>
</dbReference>
<dbReference type="HAMAP" id="MF_00712">
    <property type="entry name" value="GcvPA"/>
    <property type="match status" value="1"/>
</dbReference>
<dbReference type="InterPro" id="IPR023010">
    <property type="entry name" value="GcvPA"/>
</dbReference>
<dbReference type="Proteomes" id="UP000267250">
    <property type="component" value="Chromosome"/>
</dbReference>
<organism evidence="6 7">
    <name type="scientific">Anoxybacter fermentans</name>
    <dbReference type="NCBI Taxonomy" id="1323375"/>
    <lineage>
        <taxon>Bacteria</taxon>
        <taxon>Bacillati</taxon>
        <taxon>Bacillota</taxon>
        <taxon>Clostridia</taxon>
        <taxon>Halanaerobiales</taxon>
        <taxon>Anoxybacter</taxon>
    </lineage>
</organism>
<dbReference type="InterPro" id="IPR015421">
    <property type="entry name" value="PyrdxlP-dep_Trfase_major"/>
</dbReference>
<dbReference type="Pfam" id="PF02347">
    <property type="entry name" value="GDC-P"/>
    <property type="match status" value="1"/>
</dbReference>
<evidence type="ECO:0000259" key="5">
    <source>
        <dbReference type="Pfam" id="PF02347"/>
    </source>
</evidence>
<comment type="subunit">
    <text evidence="4">The glycine cleavage system is composed of four proteins: P, T, L and H. In this organism, the P 'protein' is a heterodimer of two subunits.</text>
</comment>
<dbReference type="InterPro" id="IPR015424">
    <property type="entry name" value="PyrdxlP-dep_Trfase"/>
</dbReference>
<dbReference type="NCBIfam" id="NF001696">
    <property type="entry name" value="PRK00451.1"/>
    <property type="match status" value="1"/>
</dbReference>
<name>A0A3S9SXG3_9FIRM</name>
<feature type="domain" description="Glycine cleavage system P-protein N-terminal" evidence="5">
    <location>
        <begin position="4"/>
        <end position="444"/>
    </location>
</feature>
<evidence type="ECO:0000313" key="7">
    <source>
        <dbReference type="Proteomes" id="UP000267250"/>
    </source>
</evidence>
<evidence type="ECO:0000256" key="1">
    <source>
        <dbReference type="ARBA" id="ARBA00003788"/>
    </source>
</evidence>
<evidence type="ECO:0000256" key="2">
    <source>
        <dbReference type="ARBA" id="ARBA00023002"/>
    </source>
</evidence>
<dbReference type="GO" id="GO:0019464">
    <property type="term" value="P:glycine decarboxylation via glycine cleavage system"/>
    <property type="evidence" value="ECO:0007669"/>
    <property type="project" value="UniProtKB-UniRule"/>
</dbReference>
<dbReference type="PANTHER" id="PTHR42806">
    <property type="entry name" value="GLYCINE CLEAVAGE SYSTEM P-PROTEIN"/>
    <property type="match status" value="1"/>
</dbReference>
<reference evidence="6 7" key="1">
    <citation type="submission" date="2016-07" db="EMBL/GenBank/DDBJ databases">
        <title>Genome and transcriptome analysis of iron-reducing fermentative bacteria Anoxybacter fermentans.</title>
        <authorList>
            <person name="Zeng X."/>
            <person name="Shao Z."/>
        </authorList>
    </citation>
    <scope>NUCLEOTIDE SEQUENCE [LARGE SCALE GENOMIC DNA]</scope>
    <source>
        <strain evidence="6 7">DY22613</strain>
    </source>
</reference>
<evidence type="ECO:0000313" key="6">
    <source>
        <dbReference type="EMBL" id="AZR72904.1"/>
    </source>
</evidence>
<evidence type="ECO:0000256" key="3">
    <source>
        <dbReference type="ARBA" id="ARBA00049026"/>
    </source>
</evidence>
<dbReference type="Gene3D" id="3.40.640.10">
    <property type="entry name" value="Type I PLP-dependent aspartate aminotransferase-like (Major domain)"/>
    <property type="match status" value="1"/>
</dbReference>
<dbReference type="SUPFAM" id="SSF53383">
    <property type="entry name" value="PLP-dependent transferases"/>
    <property type="match status" value="1"/>
</dbReference>
<gene>
    <name evidence="4" type="primary">gcvPA</name>
    <name evidence="6" type="ORF">BBF96_05570</name>
</gene>
<dbReference type="InterPro" id="IPR049315">
    <property type="entry name" value="GDC-P_N"/>
</dbReference>
<comment type="catalytic activity">
    <reaction evidence="3 4">
        <text>N(6)-[(R)-lipoyl]-L-lysyl-[glycine-cleavage complex H protein] + glycine + H(+) = N(6)-[(R)-S(8)-aminomethyldihydrolipoyl]-L-lysyl-[glycine-cleavage complex H protein] + CO2</text>
        <dbReference type="Rhea" id="RHEA:24304"/>
        <dbReference type="Rhea" id="RHEA-COMP:10494"/>
        <dbReference type="Rhea" id="RHEA-COMP:10495"/>
        <dbReference type="ChEBI" id="CHEBI:15378"/>
        <dbReference type="ChEBI" id="CHEBI:16526"/>
        <dbReference type="ChEBI" id="CHEBI:57305"/>
        <dbReference type="ChEBI" id="CHEBI:83099"/>
        <dbReference type="ChEBI" id="CHEBI:83143"/>
        <dbReference type="EC" id="1.4.4.2"/>
    </reaction>
</comment>
<dbReference type="PANTHER" id="PTHR42806:SF1">
    <property type="entry name" value="GLYCINE DEHYDROGENASE (DECARBOXYLATING)"/>
    <property type="match status" value="1"/>
</dbReference>
<keyword evidence="2 4" id="KW-0560">Oxidoreductase</keyword>
<dbReference type="RefSeq" id="WP_127016240.1">
    <property type="nucleotide sequence ID" value="NZ_CP016379.1"/>
</dbReference>
<dbReference type="Gene3D" id="3.90.1150.10">
    <property type="entry name" value="Aspartate Aminotransferase, domain 1"/>
    <property type="match status" value="1"/>
</dbReference>
<comment type="similarity">
    <text evidence="4">Belongs to the GcvP family. N-terminal subunit subfamily.</text>
</comment>
<proteinExistence type="inferred from homology"/>
<keyword evidence="7" id="KW-1185">Reference proteome</keyword>
<dbReference type="CDD" id="cd00613">
    <property type="entry name" value="GDC-P"/>
    <property type="match status" value="1"/>
</dbReference>
<sequence>MFPYLPHTSKDRKAMMERIGIQSIEELFDDIPESIRLKDKLKLNRPHSELEIKKICKDLSDMNVNIQDYICFIGAGYYDHYIPSVVDHMLLRSEFYTAYTPYQAEMSQGYLQAIFEYQTMICELTGMDVSNASMYDGATATAEAGFMAINVKRKRSTVLISKTVHPEVRKVCKTYFDSAGFNLVEIEMKDGKIDLEDLESKLSDDVAGVIIQYPNFFGIIEDIKKITKKVHANDSLMIINADPIALGILASPGELGADIAIGEGQSLGNPVSFGGPTFGFFAAKEDFMRYMPGRIVGQTTDHEGNRGYVLTLQAREQHIRRHRATSNICSNQALNALAALVYLSVMGKKGLRQVAENSFKKAHYLMEKINQLDGFKTRFKGPFFKEFVIKTEYDVDSVLKTLLDNGILGGYALGSDYPELSDCFMVAVTEKRSKEEIDQYIQILEGVK</sequence>
<dbReference type="AlphaFoldDB" id="A0A3S9SXG3"/>
<evidence type="ECO:0000256" key="4">
    <source>
        <dbReference type="HAMAP-Rule" id="MF_00712"/>
    </source>
</evidence>
<dbReference type="InterPro" id="IPR015422">
    <property type="entry name" value="PyrdxlP-dep_Trfase_small"/>
</dbReference>
<dbReference type="EMBL" id="CP016379">
    <property type="protein sequence ID" value="AZR72904.1"/>
    <property type="molecule type" value="Genomic_DNA"/>
</dbReference>
<accession>A0A3S9SXG3</accession>
<dbReference type="GO" id="GO:0009116">
    <property type="term" value="P:nucleoside metabolic process"/>
    <property type="evidence" value="ECO:0007669"/>
    <property type="project" value="InterPro"/>
</dbReference>
<dbReference type="EC" id="1.4.4.2" evidence="4"/>
<dbReference type="InterPro" id="IPR020581">
    <property type="entry name" value="GDC_P"/>
</dbReference>
<protein>
    <recommendedName>
        <fullName evidence="4">Probable glycine dehydrogenase (decarboxylating) subunit 1</fullName>
        <ecNumber evidence="4">1.4.4.2</ecNumber>
    </recommendedName>
    <alternativeName>
        <fullName evidence="4">Glycine cleavage system P-protein subunit 1</fullName>
    </alternativeName>
    <alternativeName>
        <fullName evidence="4">Glycine decarboxylase subunit 1</fullName>
    </alternativeName>
    <alternativeName>
        <fullName evidence="4">Glycine dehydrogenase (aminomethyl-transferring) subunit 1</fullName>
    </alternativeName>
</protein>